<dbReference type="Proteomes" id="UP000070463">
    <property type="component" value="Unassembled WGS sequence"/>
</dbReference>
<protein>
    <recommendedName>
        <fullName evidence="4">Acetyltransferase</fullName>
    </recommendedName>
</protein>
<dbReference type="PANTHER" id="PTHR13061">
    <property type="entry name" value="DYNACTIN SUBUNIT P25"/>
    <property type="match status" value="1"/>
</dbReference>
<evidence type="ECO:0000313" key="1">
    <source>
        <dbReference type="EMBL" id="KXA95168.1"/>
    </source>
</evidence>
<proteinExistence type="evidence at protein level"/>
<dbReference type="PDBsum" id="6SC4"/>
<dbReference type="InterPro" id="IPR001451">
    <property type="entry name" value="Hexapep"/>
</dbReference>
<dbReference type="Pfam" id="PF14602">
    <property type="entry name" value="Hexapep_2"/>
    <property type="match status" value="1"/>
</dbReference>
<accession>A0A133ULQ3</accession>
<sequence>MIQKFEGKKPEIHETAFVHPRATIIGDVEIGPKTSVWPGAVIRADIEKITIGKNTCIKDNAVIHPADVYHEEEIEYVPVKIGDNNIIGHRALIHGAKINDESIVGAGSIVFNKAEVKTNSMVGMGAVVLEKQEVPNGKIVVGIPARVLRELEEREIKQIKKQADTHAELAEHYSREIEEP</sequence>
<comment type="caution">
    <text evidence="1">The sequence shown here is derived from an EMBL/GenBank/DDBJ whole genome shotgun (WGS) entry which is preliminary data.</text>
</comment>
<keyword evidence="2" id="KW-1185">Reference proteome</keyword>
<keyword evidence="3" id="KW-0002">3D-structure</keyword>
<dbReference type="AlphaFoldDB" id="A0A133ULQ3"/>
<reference evidence="1 2" key="1">
    <citation type="journal article" date="2016" name="Sci. Rep.">
        <title>Metabolic traits of an uncultured archaeal lineage -MSBL1- from brine pools of the Red Sea.</title>
        <authorList>
            <person name="Mwirichia R."/>
            <person name="Alam I."/>
            <person name="Rashid M."/>
            <person name="Vinu M."/>
            <person name="Ba-Alawi W."/>
            <person name="Anthony Kamau A."/>
            <person name="Kamanda Ngugi D."/>
            <person name="Goker M."/>
            <person name="Klenk H.P."/>
            <person name="Bajic V."/>
            <person name="Stingl U."/>
        </authorList>
    </citation>
    <scope>NUCLEOTIDE SEQUENCE [LARGE SCALE GENOMIC DNA]</scope>
    <source>
        <strain evidence="1">SCGC-AAA259I09</strain>
    </source>
</reference>
<feature type="binding site" evidence="3">
    <location>
        <position position="89"/>
    </location>
    <ligand>
        <name>Zn(2+)</name>
        <dbReference type="ChEBI" id="CHEBI:29105"/>
    </ligand>
</feature>
<dbReference type="Gene3D" id="2.160.10.10">
    <property type="entry name" value="Hexapeptide repeat proteins"/>
    <property type="match status" value="1"/>
</dbReference>
<gene>
    <name evidence="1" type="ORF">AKJ37_07020</name>
</gene>
<dbReference type="CDD" id="cd04645">
    <property type="entry name" value="LbH_gamma_CA_like"/>
    <property type="match status" value="1"/>
</dbReference>
<dbReference type="PANTHER" id="PTHR13061:SF29">
    <property type="entry name" value="GAMMA CARBONIC ANHYDRASE-LIKE 1, MITOCHONDRIAL-RELATED"/>
    <property type="match status" value="1"/>
</dbReference>
<evidence type="ECO:0008006" key="4">
    <source>
        <dbReference type="Google" id="ProtNLM"/>
    </source>
</evidence>
<evidence type="ECO:0007829" key="3">
    <source>
        <dbReference type="PDB" id="6SC4"/>
    </source>
</evidence>
<organism evidence="1 2">
    <name type="scientific">candidate division MSBL1 archaeon SCGC-AAA259I09</name>
    <dbReference type="NCBI Taxonomy" id="1698267"/>
    <lineage>
        <taxon>Archaea</taxon>
        <taxon>Methanobacteriati</taxon>
        <taxon>Methanobacteriota</taxon>
        <taxon>candidate division MSBL1</taxon>
    </lineage>
</organism>
<dbReference type="SUPFAM" id="SSF51161">
    <property type="entry name" value="Trimeric LpxA-like enzymes"/>
    <property type="match status" value="1"/>
</dbReference>
<dbReference type="Pfam" id="PF00132">
    <property type="entry name" value="Hexapep"/>
    <property type="match status" value="1"/>
</dbReference>
<keyword evidence="3" id="KW-0862">Zinc</keyword>
<dbReference type="EMBL" id="LHXR01000151">
    <property type="protein sequence ID" value="KXA95168.1"/>
    <property type="molecule type" value="Genomic_DNA"/>
</dbReference>
<dbReference type="InterPro" id="IPR011004">
    <property type="entry name" value="Trimer_LpxA-like_sf"/>
</dbReference>
<evidence type="ECO:0000313" key="2">
    <source>
        <dbReference type="Proteomes" id="UP000070463"/>
    </source>
</evidence>
<dbReference type="InterPro" id="IPR047324">
    <property type="entry name" value="LbH_gamma_CA-like"/>
</dbReference>
<feature type="binding site" evidence="3">
    <location>
        <position position="64"/>
    </location>
    <ligand>
        <name>Zn(2+)</name>
        <dbReference type="ChEBI" id="CHEBI:29105"/>
    </ligand>
</feature>
<dbReference type="InterPro" id="IPR050484">
    <property type="entry name" value="Transf_Hexapept/Carb_Anhydrase"/>
</dbReference>
<dbReference type="SMR" id="A0A133ULQ3"/>
<name>A0A133ULQ3_9EURY</name>
<dbReference type="PDB" id="6SC4">
    <property type="method" value="X-ray"/>
    <property type="resolution" value="2.60 A"/>
    <property type="chains" value="A/B/C/D/E=1-180"/>
</dbReference>
<reference evidence="3" key="2">
    <citation type="journal article" date="2020" name="Front. Microbiol.">
        <title>Crystal Structure and Active Site Engineering of a Halophilic gamma-Carbonic Anhydrase.</title>
        <authorList>
            <person name="Vogler M."/>
            <person name="Karan R."/>
            <person name="Renn D."/>
            <person name="Vancea A."/>
            <person name="Vielberg M.T."/>
            <person name="Grotzinger S.W."/>
            <person name="DasSarma P."/>
            <person name="DasSarma S."/>
            <person name="Eppinger J."/>
            <person name="Groll M."/>
            <person name="Rueping M."/>
        </authorList>
    </citation>
    <scope>X-RAY CRYSTALLOGRAPHY (2.60 ANGSTROMS) IN COMPLEX WITH ZN(2+)</scope>
</reference>
<dbReference type="GO" id="GO:0046872">
    <property type="term" value="F:metal ion binding"/>
    <property type="evidence" value="ECO:0007669"/>
    <property type="project" value="UniProtKB-KW"/>
</dbReference>
<feature type="binding site" evidence="3">
    <location>
        <position position="94"/>
    </location>
    <ligand>
        <name>Zn(2+)</name>
        <dbReference type="ChEBI" id="CHEBI:29105"/>
    </ligand>
</feature>
<keyword evidence="3" id="KW-0479">Metal-binding</keyword>